<dbReference type="Proteomes" id="UP000235786">
    <property type="component" value="Unassembled WGS sequence"/>
</dbReference>
<feature type="domain" description="DUF6594" evidence="3">
    <location>
        <begin position="4"/>
        <end position="336"/>
    </location>
</feature>
<dbReference type="AlphaFoldDB" id="A0A2J6R0M6"/>
<dbReference type="InterPro" id="IPR046529">
    <property type="entry name" value="DUF6594"/>
</dbReference>
<name>A0A2J6R0M6_HYAVF</name>
<sequence>MEGYEKLAQLMGNSRTDGHFLIFQKFESLSAQNILYLQAEIVNLQETLGGLAKENAESDCPERKKIAQDWWSLSSAKDCEQWETFLHLRRTLKEYYEAIAQHQIISSIPQPHKSDLKFLQRWLERPNMGNCSLVGADRHVYDTNTFGLGSLASKHGNIDPLTSLLLYSLPSLYHRLIVGPLYRLFGTWVKKPEGYVSDTRESVTDTRPRPSNPSSNQSVSEVERCSSATVSTYQNSRKDSYTSQYPSKKESFDLESHIFLYRDSYFHRIASIVGTLISSLIPIGSIVVLYFITDMPMRLVIVGVFTAIFSIALSLMTSGTRVEIFAATAAFASVQVVFVGSTTNL</sequence>
<protein>
    <recommendedName>
        <fullName evidence="3">DUF6594 domain-containing protein</fullName>
    </recommendedName>
</protein>
<proteinExistence type="predicted"/>
<keyword evidence="5" id="KW-1185">Reference proteome</keyword>
<dbReference type="EMBL" id="KZ613960">
    <property type="protein sequence ID" value="PMD32029.1"/>
    <property type="molecule type" value="Genomic_DNA"/>
</dbReference>
<evidence type="ECO:0000313" key="5">
    <source>
        <dbReference type="Proteomes" id="UP000235786"/>
    </source>
</evidence>
<gene>
    <name evidence="4" type="ORF">L207DRAFT_500397</name>
</gene>
<keyword evidence="2" id="KW-1133">Transmembrane helix</keyword>
<evidence type="ECO:0000259" key="3">
    <source>
        <dbReference type="Pfam" id="PF20237"/>
    </source>
</evidence>
<dbReference type="OrthoDB" id="5342093at2759"/>
<dbReference type="PANTHER" id="PTHR34502">
    <property type="entry name" value="DUF6594 DOMAIN-CONTAINING PROTEIN-RELATED"/>
    <property type="match status" value="1"/>
</dbReference>
<accession>A0A2J6R0M6</accession>
<feature type="transmembrane region" description="Helical" evidence="2">
    <location>
        <begin position="324"/>
        <end position="343"/>
    </location>
</feature>
<reference evidence="4 5" key="1">
    <citation type="submission" date="2016-04" db="EMBL/GenBank/DDBJ databases">
        <title>A degradative enzymes factory behind the ericoid mycorrhizal symbiosis.</title>
        <authorList>
            <consortium name="DOE Joint Genome Institute"/>
            <person name="Martino E."/>
            <person name="Morin E."/>
            <person name="Grelet G."/>
            <person name="Kuo A."/>
            <person name="Kohler A."/>
            <person name="Daghino S."/>
            <person name="Barry K."/>
            <person name="Choi C."/>
            <person name="Cichocki N."/>
            <person name="Clum A."/>
            <person name="Copeland A."/>
            <person name="Hainaut M."/>
            <person name="Haridas S."/>
            <person name="Labutti K."/>
            <person name="Lindquist E."/>
            <person name="Lipzen A."/>
            <person name="Khouja H.-R."/>
            <person name="Murat C."/>
            <person name="Ohm R."/>
            <person name="Olson A."/>
            <person name="Spatafora J."/>
            <person name="Veneault-Fourrey C."/>
            <person name="Henrissat B."/>
            <person name="Grigoriev I."/>
            <person name="Martin F."/>
            <person name="Perotto S."/>
        </authorList>
    </citation>
    <scope>NUCLEOTIDE SEQUENCE [LARGE SCALE GENOMIC DNA]</scope>
    <source>
        <strain evidence="4 5">F</strain>
    </source>
</reference>
<keyword evidence="2" id="KW-0472">Membrane</keyword>
<dbReference type="PANTHER" id="PTHR34502:SF5">
    <property type="entry name" value="DUF6594 DOMAIN-CONTAINING PROTEIN"/>
    <property type="match status" value="1"/>
</dbReference>
<feature type="transmembrane region" description="Helical" evidence="2">
    <location>
        <begin position="269"/>
        <end position="292"/>
    </location>
</feature>
<evidence type="ECO:0000256" key="1">
    <source>
        <dbReference type="SAM" id="MobiDB-lite"/>
    </source>
</evidence>
<feature type="region of interest" description="Disordered" evidence="1">
    <location>
        <begin position="199"/>
        <end position="221"/>
    </location>
</feature>
<keyword evidence="2" id="KW-0812">Transmembrane</keyword>
<feature type="transmembrane region" description="Helical" evidence="2">
    <location>
        <begin position="299"/>
        <end position="318"/>
    </location>
</feature>
<feature type="compositionally biased region" description="Basic and acidic residues" evidence="1">
    <location>
        <begin position="199"/>
        <end position="208"/>
    </location>
</feature>
<dbReference type="Pfam" id="PF20237">
    <property type="entry name" value="DUF6594"/>
    <property type="match status" value="1"/>
</dbReference>
<evidence type="ECO:0000256" key="2">
    <source>
        <dbReference type="SAM" id="Phobius"/>
    </source>
</evidence>
<organism evidence="4 5">
    <name type="scientific">Hyaloscypha variabilis (strain UAMH 11265 / GT02V1 / F)</name>
    <name type="common">Meliniomyces variabilis</name>
    <dbReference type="NCBI Taxonomy" id="1149755"/>
    <lineage>
        <taxon>Eukaryota</taxon>
        <taxon>Fungi</taxon>
        <taxon>Dikarya</taxon>
        <taxon>Ascomycota</taxon>
        <taxon>Pezizomycotina</taxon>
        <taxon>Leotiomycetes</taxon>
        <taxon>Helotiales</taxon>
        <taxon>Hyaloscyphaceae</taxon>
        <taxon>Hyaloscypha</taxon>
        <taxon>Hyaloscypha variabilis</taxon>
    </lineage>
</organism>
<evidence type="ECO:0000313" key="4">
    <source>
        <dbReference type="EMBL" id="PMD32029.1"/>
    </source>
</evidence>